<protein>
    <submittedName>
        <fullName evidence="1">Uncharacterized protein</fullName>
    </submittedName>
</protein>
<sequence length="92" mass="9492">MASELRKKITGGSGSANTVAVGAGFDTGFIFNNDGSNNATITFADGSTYVIAPSEIFHFPFNSIGYEAISVVSAGTIKYAFTNIGANSIVKT</sequence>
<dbReference type="AlphaFoldDB" id="A0A6M3K5M6"/>
<reference evidence="1" key="1">
    <citation type="submission" date="2020-03" db="EMBL/GenBank/DDBJ databases">
        <title>The deep terrestrial virosphere.</title>
        <authorList>
            <person name="Holmfeldt K."/>
            <person name="Nilsson E."/>
            <person name="Simone D."/>
            <person name="Lopez-Fernandez M."/>
            <person name="Wu X."/>
            <person name="de Brujin I."/>
            <person name="Lundin D."/>
            <person name="Andersson A."/>
            <person name="Bertilsson S."/>
            <person name="Dopson M."/>
        </authorList>
    </citation>
    <scope>NUCLEOTIDE SEQUENCE</scope>
    <source>
        <strain evidence="1">MM415A01453</strain>
    </source>
</reference>
<evidence type="ECO:0000313" key="1">
    <source>
        <dbReference type="EMBL" id="QJA76722.1"/>
    </source>
</evidence>
<accession>A0A6M3K5M6</accession>
<organism evidence="1">
    <name type="scientific">viral metagenome</name>
    <dbReference type="NCBI Taxonomy" id="1070528"/>
    <lineage>
        <taxon>unclassified sequences</taxon>
        <taxon>metagenomes</taxon>
        <taxon>organismal metagenomes</taxon>
    </lineage>
</organism>
<name>A0A6M3K5M6_9ZZZZ</name>
<gene>
    <name evidence="1" type="ORF">MM415A01453_0005</name>
</gene>
<dbReference type="EMBL" id="MT142240">
    <property type="protein sequence ID" value="QJA76722.1"/>
    <property type="molecule type" value="Genomic_DNA"/>
</dbReference>
<proteinExistence type="predicted"/>